<dbReference type="SUPFAM" id="SSF49464">
    <property type="entry name" value="Carboxypeptidase regulatory domain-like"/>
    <property type="match status" value="1"/>
</dbReference>
<evidence type="ECO:0008006" key="4">
    <source>
        <dbReference type="Google" id="ProtNLM"/>
    </source>
</evidence>
<feature type="chain" id="PRO_5010285142" description="CarboxypepD_reg-like domain-containing protein" evidence="1">
    <location>
        <begin position="23"/>
        <end position="265"/>
    </location>
</feature>
<protein>
    <recommendedName>
        <fullName evidence="4">CarboxypepD_reg-like domain-containing protein</fullName>
    </recommendedName>
</protein>
<proteinExistence type="predicted"/>
<name>A0A1G7KKC7_9FLAO</name>
<reference evidence="3" key="1">
    <citation type="submission" date="2016-10" db="EMBL/GenBank/DDBJ databases">
        <authorList>
            <person name="Varghese N."/>
            <person name="Submissions S."/>
        </authorList>
    </citation>
    <scope>NUCLEOTIDE SEQUENCE [LARGE SCALE GENOMIC DNA]</scope>
    <source>
        <strain evidence="3">DSM 24729</strain>
    </source>
</reference>
<dbReference type="AlphaFoldDB" id="A0A1G7KKC7"/>
<organism evidence="2 3">
    <name type="scientific">Cellulophaga baltica</name>
    <dbReference type="NCBI Taxonomy" id="76594"/>
    <lineage>
        <taxon>Bacteria</taxon>
        <taxon>Pseudomonadati</taxon>
        <taxon>Bacteroidota</taxon>
        <taxon>Flavobacteriia</taxon>
        <taxon>Flavobacteriales</taxon>
        <taxon>Flavobacteriaceae</taxon>
        <taxon>Cellulophaga</taxon>
    </lineage>
</organism>
<evidence type="ECO:0000313" key="3">
    <source>
        <dbReference type="Proteomes" id="UP000182114"/>
    </source>
</evidence>
<dbReference type="EMBL" id="FNBD01000013">
    <property type="protein sequence ID" value="SDF37410.1"/>
    <property type="molecule type" value="Genomic_DNA"/>
</dbReference>
<evidence type="ECO:0000256" key="1">
    <source>
        <dbReference type="SAM" id="SignalP"/>
    </source>
</evidence>
<dbReference type="Proteomes" id="UP000182114">
    <property type="component" value="Unassembled WGS sequence"/>
</dbReference>
<evidence type="ECO:0000313" key="2">
    <source>
        <dbReference type="EMBL" id="SDF37410.1"/>
    </source>
</evidence>
<gene>
    <name evidence="2" type="ORF">SAMN04487992_1136</name>
</gene>
<dbReference type="InterPro" id="IPR008969">
    <property type="entry name" value="CarboxyPept-like_regulatory"/>
</dbReference>
<keyword evidence="1" id="KW-0732">Signal</keyword>
<feature type="signal peptide" evidence="1">
    <location>
        <begin position="1"/>
        <end position="22"/>
    </location>
</feature>
<dbReference type="RefSeq" id="WP_139150282.1">
    <property type="nucleotide sequence ID" value="NZ_FNBD01000013.1"/>
</dbReference>
<dbReference type="Pfam" id="PF13715">
    <property type="entry name" value="CarbopepD_reg_2"/>
    <property type="match status" value="1"/>
</dbReference>
<accession>A0A1G7KKC7</accession>
<sequence length="265" mass="30099">MRKSAKEYLVILILFQAMGMQAQDHQVTLEGNVQVVNSELAGIHVQNISTKRATITDGYGFFALAVRLSDTVVFSSVQLKNKEIIITQAILESKQLLVPLEEAENELQEVVVMPYNLSGDLTKDAHGLKQSVVSSSTLGLPNTHVVKMTYNERKLLEADRGTMIKVLPLGFAINTHKILNRISGRTKMLKERIVREEKNNMVAQLMAYYPDSIITKNLKIPDLQLHEFVYFCETDENFDALLKSEDQLLVWEFLERKSIVFLKTE</sequence>
<keyword evidence="3" id="KW-1185">Reference proteome</keyword>
<dbReference type="eggNOG" id="ENOG502ZKUT">
    <property type="taxonomic scope" value="Bacteria"/>
</dbReference>